<dbReference type="SUPFAM" id="SSF56601">
    <property type="entry name" value="beta-lactamase/transpeptidase-like"/>
    <property type="match status" value="1"/>
</dbReference>
<dbReference type="Pfam" id="PF13354">
    <property type="entry name" value="Beta-lactamase2"/>
    <property type="match status" value="1"/>
</dbReference>
<evidence type="ECO:0000313" key="6">
    <source>
        <dbReference type="EMBL" id="MBA0088800.1"/>
    </source>
</evidence>
<feature type="domain" description="Beta-lactamase class A catalytic" evidence="5">
    <location>
        <begin position="54"/>
        <end position="267"/>
    </location>
</feature>
<dbReference type="PANTHER" id="PTHR35333:SF3">
    <property type="entry name" value="BETA-LACTAMASE-TYPE TRANSPEPTIDASE FOLD CONTAINING PROTEIN"/>
    <property type="match status" value="1"/>
</dbReference>
<dbReference type="Proteomes" id="UP000567293">
    <property type="component" value="Unassembled WGS sequence"/>
</dbReference>
<keyword evidence="6" id="KW-0378">Hydrolase</keyword>
<organism evidence="6 7">
    <name type="scientific">Candidatus Acidiferrum panamense</name>
    <dbReference type="NCBI Taxonomy" id="2741543"/>
    <lineage>
        <taxon>Bacteria</taxon>
        <taxon>Pseudomonadati</taxon>
        <taxon>Acidobacteriota</taxon>
        <taxon>Terriglobia</taxon>
        <taxon>Candidatus Acidiferrales</taxon>
        <taxon>Candidatus Acidiferrum</taxon>
    </lineage>
</organism>
<dbReference type="EMBL" id="JACDQQ010002682">
    <property type="protein sequence ID" value="MBA0088800.1"/>
    <property type="molecule type" value="Genomic_DNA"/>
</dbReference>
<dbReference type="AlphaFoldDB" id="A0A7V8SZU4"/>
<evidence type="ECO:0000256" key="2">
    <source>
        <dbReference type="ARBA" id="ARBA00009009"/>
    </source>
</evidence>
<accession>A0A7V8SZU4</accession>
<sequence>MFLRGIGLALLAAGLCASTPVGAQQTGREKEEILWQKLEASVQDVDRHLDGVIGVAIMDLSTGQKYLLHADEVMPTASSIKIAILAELYRQAQQGKVKLTDFYTLQQADLVGGSGISSVLTPGMTRLTLGDVAGLMISVSDNSATNVIIDRLGMENVNALLDSLGLTHTRLRRKMMDLKAAAEGRENVATPHEMMLLLENLYRGKVLNRRMTEDFFNMLSVHKESYLPRNLPEDLKVANKPGELEGVRNDSGIVFAGKRPYVISVMTTYLKRERDGGDAITKISDAAYQMFDRLSRSSELGRVISPHDTGNP</sequence>
<dbReference type="GO" id="GO:0046677">
    <property type="term" value="P:response to antibiotic"/>
    <property type="evidence" value="ECO:0007669"/>
    <property type="project" value="InterPro"/>
</dbReference>
<evidence type="ECO:0000256" key="1">
    <source>
        <dbReference type="ARBA" id="ARBA00001526"/>
    </source>
</evidence>
<feature type="signal peptide" evidence="4">
    <location>
        <begin position="1"/>
        <end position="23"/>
    </location>
</feature>
<evidence type="ECO:0000313" key="7">
    <source>
        <dbReference type="Proteomes" id="UP000567293"/>
    </source>
</evidence>
<keyword evidence="4" id="KW-0732">Signal</keyword>
<comment type="catalytic activity">
    <reaction evidence="1">
        <text>a beta-lactam + H2O = a substituted beta-amino acid</text>
        <dbReference type="Rhea" id="RHEA:20401"/>
        <dbReference type="ChEBI" id="CHEBI:15377"/>
        <dbReference type="ChEBI" id="CHEBI:35627"/>
        <dbReference type="ChEBI" id="CHEBI:140347"/>
        <dbReference type="EC" id="3.5.2.6"/>
    </reaction>
</comment>
<comment type="caution">
    <text evidence="6">The sequence shown here is derived from an EMBL/GenBank/DDBJ whole genome shotgun (WGS) entry which is preliminary data.</text>
</comment>
<evidence type="ECO:0000256" key="3">
    <source>
        <dbReference type="ARBA" id="ARBA00012865"/>
    </source>
</evidence>
<comment type="similarity">
    <text evidence="2">Belongs to the class-A beta-lactamase family.</text>
</comment>
<dbReference type="GO" id="GO:0030655">
    <property type="term" value="P:beta-lactam antibiotic catabolic process"/>
    <property type="evidence" value="ECO:0007669"/>
    <property type="project" value="InterPro"/>
</dbReference>
<dbReference type="PANTHER" id="PTHR35333">
    <property type="entry name" value="BETA-LACTAMASE"/>
    <property type="match status" value="1"/>
</dbReference>
<dbReference type="InterPro" id="IPR012338">
    <property type="entry name" value="Beta-lactam/transpept-like"/>
</dbReference>
<reference evidence="6" key="1">
    <citation type="submission" date="2020-06" db="EMBL/GenBank/DDBJ databases">
        <title>Legume-microbial interactions unlock mineral nutrients during tropical forest succession.</title>
        <authorList>
            <person name="Epihov D.Z."/>
        </authorList>
    </citation>
    <scope>NUCLEOTIDE SEQUENCE [LARGE SCALE GENOMIC DNA]</scope>
    <source>
        <strain evidence="6">Pan2503</strain>
    </source>
</reference>
<protein>
    <recommendedName>
        <fullName evidence="3">beta-lactamase</fullName>
        <ecNumber evidence="3">3.5.2.6</ecNumber>
    </recommendedName>
</protein>
<dbReference type="PRINTS" id="PR00118">
    <property type="entry name" value="BLACTAMASEA"/>
</dbReference>
<dbReference type="EC" id="3.5.2.6" evidence="3"/>
<feature type="chain" id="PRO_5031197873" description="beta-lactamase" evidence="4">
    <location>
        <begin position="24"/>
        <end position="312"/>
    </location>
</feature>
<dbReference type="Gene3D" id="3.40.710.10">
    <property type="entry name" value="DD-peptidase/beta-lactamase superfamily"/>
    <property type="match status" value="1"/>
</dbReference>
<evidence type="ECO:0000256" key="4">
    <source>
        <dbReference type="SAM" id="SignalP"/>
    </source>
</evidence>
<evidence type="ECO:0000259" key="5">
    <source>
        <dbReference type="Pfam" id="PF13354"/>
    </source>
</evidence>
<gene>
    <name evidence="6" type="ORF">HRJ53_27745</name>
</gene>
<dbReference type="GO" id="GO:0008800">
    <property type="term" value="F:beta-lactamase activity"/>
    <property type="evidence" value="ECO:0007669"/>
    <property type="project" value="UniProtKB-EC"/>
</dbReference>
<proteinExistence type="inferred from homology"/>
<dbReference type="InterPro" id="IPR045155">
    <property type="entry name" value="Beta-lactam_cat"/>
</dbReference>
<name>A0A7V8SZU4_9BACT</name>
<dbReference type="InterPro" id="IPR000871">
    <property type="entry name" value="Beta-lactam_class-A"/>
</dbReference>
<keyword evidence="7" id="KW-1185">Reference proteome</keyword>